<dbReference type="AlphaFoldDB" id="A0A1D7TXF0"/>
<protein>
    <submittedName>
        <fullName evidence="3">Beta-ketoacyl-ACP synthase II</fullName>
    </submittedName>
</protein>
<dbReference type="Gene3D" id="3.40.47.10">
    <property type="match status" value="1"/>
</dbReference>
<keyword evidence="1" id="KW-0808">Transferase</keyword>
<evidence type="ECO:0000259" key="2">
    <source>
        <dbReference type="Pfam" id="PF00109"/>
    </source>
</evidence>
<dbReference type="OrthoDB" id="9808685at2"/>
<organism evidence="3 4">
    <name type="scientific">Bosea vaviloviae</name>
    <dbReference type="NCBI Taxonomy" id="1526658"/>
    <lineage>
        <taxon>Bacteria</taxon>
        <taxon>Pseudomonadati</taxon>
        <taxon>Pseudomonadota</taxon>
        <taxon>Alphaproteobacteria</taxon>
        <taxon>Hyphomicrobiales</taxon>
        <taxon>Boseaceae</taxon>
        <taxon>Bosea</taxon>
    </lineage>
</organism>
<dbReference type="KEGG" id="bvv:BHK69_04300"/>
<dbReference type="SUPFAM" id="SSF53901">
    <property type="entry name" value="Thiolase-like"/>
    <property type="match status" value="2"/>
</dbReference>
<dbReference type="InterPro" id="IPR000794">
    <property type="entry name" value="Beta-ketoacyl_synthase"/>
</dbReference>
<dbReference type="RefSeq" id="WP_069689021.1">
    <property type="nucleotide sequence ID" value="NZ_CP017147.1"/>
</dbReference>
<gene>
    <name evidence="3" type="ORF">BHK69_04300</name>
</gene>
<dbReference type="PANTHER" id="PTHR11712">
    <property type="entry name" value="POLYKETIDE SYNTHASE-RELATED"/>
    <property type="match status" value="1"/>
</dbReference>
<reference evidence="3 4" key="1">
    <citation type="journal article" date="2015" name="Antonie Van Leeuwenhoek">
        <title>Bosea vaviloviae sp. nov., a new species of slow-growing rhizobia isolated from nodules of the relict species Vavilovia formosa (Stev.) Fed.</title>
        <authorList>
            <person name="Safronova V.I."/>
            <person name="Kuznetsova I.G."/>
            <person name="Sazanova A.L."/>
            <person name="Kimeklis A.K."/>
            <person name="Belimov A.A."/>
            <person name="Andronov E.E."/>
            <person name="Pinaev A.G."/>
            <person name="Chizhevskaya E.P."/>
            <person name="Pukhaev A.R."/>
            <person name="Popov K.P."/>
            <person name="Willems A."/>
            <person name="Tikhonovich I.A."/>
        </authorList>
    </citation>
    <scope>NUCLEOTIDE SEQUENCE [LARGE SCALE GENOMIC DNA]</scope>
    <source>
        <strain evidence="3 4">Vaf18</strain>
    </source>
</reference>
<dbReference type="Proteomes" id="UP000094969">
    <property type="component" value="Chromosome"/>
</dbReference>
<evidence type="ECO:0000313" key="4">
    <source>
        <dbReference type="Proteomes" id="UP000094969"/>
    </source>
</evidence>
<accession>A0A1D7TXF0</accession>
<feature type="domain" description="Beta-ketoacyl synthase-like N-terminal" evidence="2">
    <location>
        <begin position="5"/>
        <end position="250"/>
    </location>
</feature>
<evidence type="ECO:0000313" key="3">
    <source>
        <dbReference type="EMBL" id="AOO79799.1"/>
    </source>
</evidence>
<dbReference type="GO" id="GO:0004315">
    <property type="term" value="F:3-oxoacyl-[acyl-carrier-protein] synthase activity"/>
    <property type="evidence" value="ECO:0007669"/>
    <property type="project" value="TreeGrafter"/>
</dbReference>
<dbReference type="Pfam" id="PF00109">
    <property type="entry name" value="ketoacyl-synt"/>
    <property type="match status" value="1"/>
</dbReference>
<keyword evidence="4" id="KW-1185">Reference proteome</keyword>
<dbReference type="STRING" id="1526658.BHK69_04300"/>
<name>A0A1D7TXF0_9HYPH</name>
<dbReference type="InterPro" id="IPR016039">
    <property type="entry name" value="Thiolase-like"/>
</dbReference>
<dbReference type="InterPro" id="IPR014030">
    <property type="entry name" value="Ketoacyl_synth_N"/>
</dbReference>
<sequence length="376" mass="38183">MNPHDVVITGIGLASSLGEGLEAHAQALAVGAAPHTDITSFAPYPVHPLKPLELDRQIPKKSDQRQMEPWQRLGVYAAGLALDEAGLKQDVEAKSVLQVIVAAGGGERDHAVDGAILTGLRGAGEPGAFLNERLMGDLRPTLFLAQLSNLLAGNIAIVHGVTGASRTFMGEEQAGVDAIRTAHARIAAGQAEVMLVGGAYNAERRDMLLLLELGGYLRKGEFAPVFAREDAPGLITGSAGAFLVLESAARAAARGAKVHARLSHVAAARSKRQPGTVEAALSGLLSGFGAIAPGALAISAATGAAGVTAEEASVIAALPQARRVATGDLVGHAVEAAFPVSVALAAAAISAGQAKEAIVTGAGHWRGEGAARLVKA</sequence>
<dbReference type="NCBIfam" id="NF005084">
    <property type="entry name" value="PRK06519.1"/>
    <property type="match status" value="1"/>
</dbReference>
<evidence type="ECO:0000256" key="1">
    <source>
        <dbReference type="ARBA" id="ARBA00022679"/>
    </source>
</evidence>
<dbReference type="PANTHER" id="PTHR11712:SF336">
    <property type="entry name" value="3-OXOACYL-[ACYL-CARRIER-PROTEIN] SYNTHASE, MITOCHONDRIAL"/>
    <property type="match status" value="1"/>
</dbReference>
<dbReference type="GO" id="GO:0006633">
    <property type="term" value="P:fatty acid biosynthetic process"/>
    <property type="evidence" value="ECO:0007669"/>
    <property type="project" value="TreeGrafter"/>
</dbReference>
<proteinExistence type="predicted"/>
<dbReference type="EMBL" id="CP017147">
    <property type="protein sequence ID" value="AOO79799.1"/>
    <property type="molecule type" value="Genomic_DNA"/>
</dbReference>